<dbReference type="AlphaFoldDB" id="A0A4U8VTJ0"/>
<reference evidence="1 2" key="1">
    <citation type="submission" date="2019-02" db="EMBL/GenBank/DDBJ databases">
        <authorList>
            <consortium name="Pathogen Informatics"/>
        </authorList>
    </citation>
    <scope>NUCLEOTIDE SEQUENCE [LARGE SCALE GENOMIC DNA]</scope>
    <source>
        <strain evidence="1 2">3012STDY6756504</strain>
    </source>
</reference>
<dbReference type="RefSeq" id="WP_130915820.1">
    <property type="nucleotide sequence ID" value="NZ_JADLPI010000008.1"/>
</dbReference>
<evidence type="ECO:0000313" key="2">
    <source>
        <dbReference type="Proteomes" id="UP000290439"/>
    </source>
</evidence>
<dbReference type="EMBL" id="LR215973">
    <property type="protein sequence ID" value="VFA96771.1"/>
    <property type="molecule type" value="Genomic_DNA"/>
</dbReference>
<proteinExistence type="predicted"/>
<organism evidence="1 2">
    <name type="scientific">Nocardia cyriacigeorgica</name>
    <dbReference type="NCBI Taxonomy" id="135487"/>
    <lineage>
        <taxon>Bacteria</taxon>
        <taxon>Bacillati</taxon>
        <taxon>Actinomycetota</taxon>
        <taxon>Actinomycetes</taxon>
        <taxon>Mycobacteriales</taxon>
        <taxon>Nocardiaceae</taxon>
        <taxon>Nocardia</taxon>
    </lineage>
</organism>
<name>A0A4U8VTJ0_9NOCA</name>
<dbReference type="Proteomes" id="UP000290439">
    <property type="component" value="Chromosome"/>
</dbReference>
<evidence type="ECO:0000313" key="1">
    <source>
        <dbReference type="EMBL" id="VFA96771.1"/>
    </source>
</evidence>
<protein>
    <submittedName>
        <fullName evidence="1">Uncharacterized protein</fullName>
    </submittedName>
</protein>
<accession>A0A4U8VTJ0</accession>
<gene>
    <name evidence="1" type="ORF">NCTC10797_00526</name>
</gene>
<sequence>MTPLRDTHDLGPGHATRPQTCRIRVRFDDPPIELSYQDDRAVAARFALAAAALGLHVTIDQQPHPDLPALPCRGLWT</sequence>